<dbReference type="EMBL" id="DSEC01000420">
    <property type="protein sequence ID" value="HER43984.1"/>
    <property type="molecule type" value="Genomic_DNA"/>
</dbReference>
<accession>A0A7V2F417</accession>
<dbReference type="AlphaFoldDB" id="A0A7V2F417"/>
<comment type="caution">
    <text evidence="4">The sequence shown here is derived from an EMBL/GenBank/DDBJ whole genome shotgun (WGS) entry which is preliminary data.</text>
</comment>
<name>A0A7V2F417_UNCEI</name>
<keyword evidence="1" id="KW-0732">Signal</keyword>
<dbReference type="InterPro" id="IPR036280">
    <property type="entry name" value="Multihaem_cyt_sf"/>
</dbReference>
<evidence type="ECO:0000259" key="3">
    <source>
        <dbReference type="Pfam" id="PF13435"/>
    </source>
</evidence>
<dbReference type="Pfam" id="PF03264">
    <property type="entry name" value="Cytochrom_NNT"/>
    <property type="match status" value="1"/>
</dbReference>
<dbReference type="SUPFAM" id="SSF48695">
    <property type="entry name" value="Multiheme cytochromes"/>
    <property type="match status" value="1"/>
</dbReference>
<gene>
    <name evidence="4" type="ORF">ENO08_05950</name>
</gene>
<evidence type="ECO:0000313" key="4">
    <source>
        <dbReference type="EMBL" id="HER43984.1"/>
    </source>
</evidence>
<evidence type="ECO:0008006" key="5">
    <source>
        <dbReference type="Google" id="ProtNLM"/>
    </source>
</evidence>
<feature type="domain" description="Cytochrome c-552/4" evidence="3">
    <location>
        <begin position="39"/>
        <end position="126"/>
    </location>
</feature>
<evidence type="ECO:0000259" key="2">
    <source>
        <dbReference type="Pfam" id="PF03264"/>
    </source>
</evidence>
<dbReference type="Gene3D" id="1.10.1130.10">
    <property type="entry name" value="Flavocytochrome C3, Chain A"/>
    <property type="match status" value="1"/>
</dbReference>
<feature type="domain" description="NapC/NirT cytochrome c N-terminal" evidence="2">
    <location>
        <begin position="162"/>
        <end position="242"/>
    </location>
</feature>
<dbReference type="InterPro" id="IPR023155">
    <property type="entry name" value="Cyt_c-552/4"/>
</dbReference>
<feature type="chain" id="PRO_5030607029" description="Cytochrome c-552/4 domain-containing protein" evidence="1">
    <location>
        <begin position="17"/>
        <end position="446"/>
    </location>
</feature>
<dbReference type="InterPro" id="IPR005126">
    <property type="entry name" value="NapC/NirT_cyt_c_N"/>
</dbReference>
<organism evidence="4">
    <name type="scientific">Eiseniibacteriota bacterium</name>
    <dbReference type="NCBI Taxonomy" id="2212470"/>
    <lineage>
        <taxon>Bacteria</taxon>
        <taxon>Candidatus Eiseniibacteriota</taxon>
    </lineage>
</organism>
<protein>
    <recommendedName>
        <fullName evidence="5">Cytochrome c-552/4 domain-containing protein</fullName>
    </recommendedName>
</protein>
<dbReference type="Pfam" id="PF13435">
    <property type="entry name" value="Cytochrome_C554"/>
    <property type="match status" value="1"/>
</dbReference>
<dbReference type="Proteomes" id="UP000886069">
    <property type="component" value="Unassembled WGS sequence"/>
</dbReference>
<proteinExistence type="predicted"/>
<evidence type="ECO:0000256" key="1">
    <source>
        <dbReference type="SAM" id="SignalP"/>
    </source>
</evidence>
<reference evidence="4" key="1">
    <citation type="journal article" date="2020" name="mSystems">
        <title>Genome- and Community-Level Interaction Insights into Carbon Utilization and Element Cycling Functions of Hydrothermarchaeota in Hydrothermal Sediment.</title>
        <authorList>
            <person name="Zhou Z."/>
            <person name="Liu Y."/>
            <person name="Xu W."/>
            <person name="Pan J."/>
            <person name="Luo Z.H."/>
            <person name="Li M."/>
        </authorList>
    </citation>
    <scope>NUCLEOTIDE SEQUENCE [LARGE SCALE GENOMIC DNA]</scope>
    <source>
        <strain evidence="4">SpSt-1233</strain>
    </source>
</reference>
<sequence length="446" mass="49833">MVVAVLLVAVFAAAQAVEQVGGDEALGTREYSDYERPLTCRQCHIDIYEQWTQSMMAQAYVHHWDEIEYFGLAVPHSEVDETLTGAIAGCNGCHAPIAFLAGDVPPPRPEEGSRANEAVSCEVCHTIIARTGDPSFNYNYVSSPGRVKYGNREGAVSPHHETKYLDFLSTTEFCGTCHNEKSPYDVWVKSTQLEWKEGPYAEEKVPCQECHMPRAPGKNANTAEKAYPDVAQHLFHGAHDPGKVGGSIELRMHPSEREVEPGMRVVISVQLFNGKCGHKVPSGSSEERQLWLRVVATDSGGREYHLPVDLKGFEGEEHTITSNEPAYQDMGPMTGDPNFEGLERDALPEGDRIFCLPYFDPQGRRTVAQWNTASQGPDYRIGPRETKIETFTWTVPDEIAEGFVTVRAELNYRRLVKSVADFLKVPEDETEIIRVNGAETRFEVYY</sequence>
<feature type="signal peptide" evidence="1">
    <location>
        <begin position="1"/>
        <end position="16"/>
    </location>
</feature>